<evidence type="ECO:0000313" key="2">
    <source>
        <dbReference type="Proteomes" id="UP000318667"/>
    </source>
</evidence>
<dbReference type="CDD" id="cd14254">
    <property type="entry name" value="Dockerin_II"/>
    <property type="match status" value="1"/>
</dbReference>
<dbReference type="InterPro" id="IPR018247">
    <property type="entry name" value="EF_Hand_1_Ca_BS"/>
</dbReference>
<evidence type="ECO:0000313" key="1">
    <source>
        <dbReference type="EMBL" id="TWH85783.1"/>
    </source>
</evidence>
<dbReference type="SUPFAM" id="SSF63446">
    <property type="entry name" value="Type I dockerin domain"/>
    <property type="match status" value="1"/>
</dbReference>
<reference evidence="1 2" key="1">
    <citation type="journal article" date="2015" name="Stand. Genomic Sci.">
        <title>Genomic Encyclopedia of Bacterial and Archaeal Type Strains, Phase III: the genomes of soil and plant-associated and newly described type strains.</title>
        <authorList>
            <person name="Whitman W.B."/>
            <person name="Woyke T."/>
            <person name="Klenk H.P."/>
            <person name="Zhou Y."/>
            <person name="Lilburn T.G."/>
            <person name="Beck B.J."/>
            <person name="De Vos P."/>
            <person name="Vandamme P."/>
            <person name="Eisen J.A."/>
            <person name="Garrity G."/>
            <person name="Hugenholtz P."/>
            <person name="Kyrpides N.C."/>
        </authorList>
    </citation>
    <scope>NUCLEOTIDE SEQUENCE [LARGE SCALE GENOMIC DNA]</scope>
    <source>
        <strain evidence="1 2">CGMCC 1.10115</strain>
    </source>
</reference>
<organism evidence="1 2">
    <name type="scientific">Cytobacillus oceanisediminis</name>
    <dbReference type="NCBI Taxonomy" id="665099"/>
    <lineage>
        <taxon>Bacteria</taxon>
        <taxon>Bacillati</taxon>
        <taxon>Bacillota</taxon>
        <taxon>Bacilli</taxon>
        <taxon>Bacillales</taxon>
        <taxon>Bacillaceae</taxon>
        <taxon>Cytobacillus</taxon>
    </lineage>
</organism>
<comment type="caution">
    <text evidence="1">The sequence shown here is derived from an EMBL/GenBank/DDBJ whole genome shotgun (WGS) entry which is preliminary data.</text>
</comment>
<dbReference type="OrthoDB" id="2937667at2"/>
<dbReference type="Pfam" id="PF00404">
    <property type="entry name" value="Dockerin_1"/>
    <property type="match status" value="1"/>
</dbReference>
<proteinExistence type="predicted"/>
<dbReference type="EMBL" id="VLKI01000007">
    <property type="protein sequence ID" value="TWH85783.1"/>
    <property type="molecule type" value="Genomic_DNA"/>
</dbReference>
<dbReference type="Proteomes" id="UP000318667">
    <property type="component" value="Unassembled WGS sequence"/>
</dbReference>
<sequence length="189" mass="20886">MKQRKNLLKGTLAASLLFSASIPFMYLQRREFARAADGTVYQGTMDSKGLFEVFVPADRKAYTVCVEVPGHTAEYKNVLASIGVDGEYRGIYVRINPEDNLAGDVNQDQIIDIRDMNEAVENYGEQNPENPNLDINQDGVVNETDVRWIEKNFLSKGPLAGNGNTPKETIGKKGLADFLKMIGLAPKGE</sequence>
<evidence type="ECO:0008006" key="3">
    <source>
        <dbReference type="Google" id="ProtNLM"/>
    </source>
</evidence>
<keyword evidence="2" id="KW-1185">Reference proteome</keyword>
<dbReference type="AlphaFoldDB" id="A0A562JRZ6"/>
<dbReference type="InterPro" id="IPR036439">
    <property type="entry name" value="Dockerin_dom_sf"/>
</dbReference>
<dbReference type="GO" id="GO:0004553">
    <property type="term" value="F:hydrolase activity, hydrolyzing O-glycosyl compounds"/>
    <property type="evidence" value="ECO:0007669"/>
    <property type="project" value="InterPro"/>
</dbReference>
<dbReference type="GO" id="GO:0000272">
    <property type="term" value="P:polysaccharide catabolic process"/>
    <property type="evidence" value="ECO:0007669"/>
    <property type="project" value="InterPro"/>
</dbReference>
<protein>
    <recommendedName>
        <fullName evidence="3">Dockerin domain-containing protein</fullName>
    </recommendedName>
</protein>
<name>A0A562JRZ6_9BACI</name>
<dbReference type="PROSITE" id="PS00018">
    <property type="entry name" value="EF_HAND_1"/>
    <property type="match status" value="1"/>
</dbReference>
<accession>A0A562JRZ6</accession>
<dbReference type="Gene3D" id="2.60.40.4130">
    <property type="match status" value="1"/>
</dbReference>
<dbReference type="InterPro" id="IPR002105">
    <property type="entry name" value="Dockerin_1_rpt"/>
</dbReference>
<gene>
    <name evidence="1" type="ORF">IQ19_02724</name>
</gene>
<dbReference type="GeneID" id="65403894"/>
<dbReference type="RefSeq" id="WP_144542866.1">
    <property type="nucleotide sequence ID" value="NZ_CBCSDC010000012.1"/>
</dbReference>